<dbReference type="Proteomes" id="UP001497516">
    <property type="component" value="Chromosome 8"/>
</dbReference>
<gene>
    <name evidence="1" type="ORF">LTRI10_LOCUS45086</name>
</gene>
<proteinExistence type="predicted"/>
<protein>
    <submittedName>
        <fullName evidence="1">Uncharacterized protein</fullName>
    </submittedName>
</protein>
<name>A0AAV2G549_9ROSI</name>
<evidence type="ECO:0000313" key="2">
    <source>
        <dbReference type="Proteomes" id="UP001497516"/>
    </source>
</evidence>
<keyword evidence="2" id="KW-1185">Reference proteome</keyword>
<accession>A0AAV2G549</accession>
<organism evidence="1 2">
    <name type="scientific">Linum trigynum</name>
    <dbReference type="NCBI Taxonomy" id="586398"/>
    <lineage>
        <taxon>Eukaryota</taxon>
        <taxon>Viridiplantae</taxon>
        <taxon>Streptophyta</taxon>
        <taxon>Embryophyta</taxon>
        <taxon>Tracheophyta</taxon>
        <taxon>Spermatophyta</taxon>
        <taxon>Magnoliopsida</taxon>
        <taxon>eudicotyledons</taxon>
        <taxon>Gunneridae</taxon>
        <taxon>Pentapetalae</taxon>
        <taxon>rosids</taxon>
        <taxon>fabids</taxon>
        <taxon>Malpighiales</taxon>
        <taxon>Linaceae</taxon>
        <taxon>Linum</taxon>
    </lineage>
</organism>
<sequence length="95" mass="10524">MCYVQGQPHLADHYDRTMLHKKPLDVKLSLSKRSGSVTMSVVSVKIATFRPSYFSNTERSVGYPLLENAQVSPRQGASRASEVAISRVGSTMWHG</sequence>
<dbReference type="EMBL" id="OZ034821">
    <property type="protein sequence ID" value="CAL1405292.1"/>
    <property type="molecule type" value="Genomic_DNA"/>
</dbReference>
<dbReference type="AlphaFoldDB" id="A0AAV2G549"/>
<reference evidence="1 2" key="1">
    <citation type="submission" date="2024-04" db="EMBL/GenBank/DDBJ databases">
        <authorList>
            <person name="Fracassetti M."/>
        </authorList>
    </citation>
    <scope>NUCLEOTIDE SEQUENCE [LARGE SCALE GENOMIC DNA]</scope>
</reference>
<evidence type="ECO:0000313" key="1">
    <source>
        <dbReference type="EMBL" id="CAL1405292.1"/>
    </source>
</evidence>